<dbReference type="SUPFAM" id="SSF53300">
    <property type="entry name" value="vWA-like"/>
    <property type="match status" value="2"/>
</dbReference>
<proteinExistence type="predicted"/>
<organism evidence="2 3">
    <name type="scientific">Plectus sambesii</name>
    <dbReference type="NCBI Taxonomy" id="2011161"/>
    <lineage>
        <taxon>Eukaryota</taxon>
        <taxon>Metazoa</taxon>
        <taxon>Ecdysozoa</taxon>
        <taxon>Nematoda</taxon>
        <taxon>Chromadorea</taxon>
        <taxon>Plectida</taxon>
        <taxon>Plectina</taxon>
        <taxon>Plectoidea</taxon>
        <taxon>Plectidae</taxon>
        <taxon>Plectus</taxon>
    </lineage>
</organism>
<dbReference type="InterPro" id="IPR002035">
    <property type="entry name" value="VWF_A"/>
</dbReference>
<keyword evidence="2" id="KW-1185">Reference proteome</keyword>
<dbReference type="PANTHER" id="PTHR24020">
    <property type="entry name" value="COLLAGEN ALPHA"/>
    <property type="match status" value="1"/>
</dbReference>
<evidence type="ECO:0000313" key="3">
    <source>
        <dbReference type="WBParaSite" id="PSAMB.scaffold118size76503.g2466.t1"/>
    </source>
</evidence>
<feature type="domain" description="VWFA" evidence="1">
    <location>
        <begin position="282"/>
        <end position="468"/>
    </location>
</feature>
<dbReference type="InterPro" id="IPR036465">
    <property type="entry name" value="vWFA_dom_sf"/>
</dbReference>
<dbReference type="SMART" id="SM00327">
    <property type="entry name" value="VWA"/>
    <property type="match status" value="2"/>
</dbReference>
<dbReference type="AlphaFoldDB" id="A0A914URV9"/>
<sequence length="474" mass="51156">MPEMSTEEGFRLNGITGVPVAIGRNIGVILLATLSGSLAQVMTNLSCVGQSCILGTSFVDIALVIDTSASIDRPYFEAIKSFISLWASDYSIGTNPNQVQFGFVTYGLWAASYGTFSTASTTIDTLNSVVADLAYQPHNDRNMFDALTKVSNNLLSTDVNSGWRPNARHLMVVFSGDSFTGPATWRNVASTLRPQFDRVVAVGLTQKAITNQYLELVEIVGGDASNVFIIGGPTELKYIIPWLEFEVCDVSSYSAQSSTPPPSTSASTPAPTTLPASCQYLDLLFLIDESQSMHISDGFGAAKNFILNVTDTYKVIPDVRFAWIVFNSDVWVQTPFIAAQDFKANVSGTHFNEGSTNFVLGFNAASYTISTYSDPSQQRQPILIFVSDGNLNDGGGLSQVTAFTTYLRCNLNTRIIGLGVSEALADAQTMRNAIGVGAQDNCTVSHYSDISNYAQIPIAGLPQVEQDLQCRPTK</sequence>
<dbReference type="Proteomes" id="UP000887566">
    <property type="component" value="Unplaced"/>
</dbReference>
<feature type="domain" description="VWFA" evidence="1">
    <location>
        <begin position="60"/>
        <end position="243"/>
    </location>
</feature>
<evidence type="ECO:0000313" key="2">
    <source>
        <dbReference type="Proteomes" id="UP000887566"/>
    </source>
</evidence>
<dbReference type="PROSITE" id="PS50234">
    <property type="entry name" value="VWFA"/>
    <property type="match status" value="2"/>
</dbReference>
<accession>A0A914URV9</accession>
<dbReference type="WBParaSite" id="PSAMB.scaffold118size76503.g2466.t1">
    <property type="protein sequence ID" value="PSAMB.scaffold118size76503.g2466.t1"/>
    <property type="gene ID" value="PSAMB.scaffold118size76503.g2466"/>
</dbReference>
<evidence type="ECO:0000259" key="1">
    <source>
        <dbReference type="PROSITE" id="PS50234"/>
    </source>
</evidence>
<protein>
    <submittedName>
        <fullName evidence="3">VWFA domain-containing protein</fullName>
    </submittedName>
</protein>
<name>A0A914URV9_9BILA</name>
<dbReference type="Gene3D" id="3.40.50.410">
    <property type="entry name" value="von Willebrand factor, type A domain"/>
    <property type="match status" value="2"/>
</dbReference>
<dbReference type="Pfam" id="PF00092">
    <property type="entry name" value="VWA"/>
    <property type="match status" value="2"/>
</dbReference>
<reference evidence="3" key="1">
    <citation type="submission" date="2022-11" db="UniProtKB">
        <authorList>
            <consortium name="WormBaseParasite"/>
        </authorList>
    </citation>
    <scope>IDENTIFICATION</scope>
</reference>
<dbReference type="InterPro" id="IPR050525">
    <property type="entry name" value="ECM_Assembly_Org"/>
</dbReference>